<keyword evidence="6" id="KW-0812">Transmembrane</keyword>
<dbReference type="Proteomes" id="UP000322080">
    <property type="component" value="Unassembled WGS sequence"/>
</dbReference>
<evidence type="ECO:0000313" key="11">
    <source>
        <dbReference type="EMBL" id="TYB77893.1"/>
    </source>
</evidence>
<keyword evidence="12" id="KW-1185">Reference proteome</keyword>
<keyword evidence="10" id="KW-0997">Cell inner membrane</keyword>
<evidence type="ECO:0000256" key="5">
    <source>
        <dbReference type="ARBA" id="ARBA00022500"/>
    </source>
</evidence>
<keyword evidence="5 10" id="KW-0145">Chemotaxis</keyword>
<organism evidence="11 12">
    <name type="scientific">Maritimibacter fusiformis</name>
    <dbReference type="NCBI Taxonomy" id="2603819"/>
    <lineage>
        <taxon>Bacteria</taxon>
        <taxon>Pseudomonadati</taxon>
        <taxon>Pseudomonadota</taxon>
        <taxon>Alphaproteobacteria</taxon>
        <taxon>Rhodobacterales</taxon>
        <taxon>Roseobacteraceae</taxon>
        <taxon>Maritimibacter</taxon>
    </lineage>
</organism>
<evidence type="ECO:0000256" key="8">
    <source>
        <dbReference type="ARBA" id="ARBA00022989"/>
    </source>
</evidence>
<dbReference type="Pfam" id="PF03748">
    <property type="entry name" value="FliL"/>
    <property type="match status" value="1"/>
</dbReference>
<reference evidence="11 12" key="1">
    <citation type="submission" date="2019-08" db="EMBL/GenBank/DDBJ databases">
        <title>Identification of a novel species of the genus Boseongicola.</title>
        <authorList>
            <person name="Zhang X.-Q."/>
        </authorList>
    </citation>
    <scope>NUCLEOTIDE SEQUENCE [LARGE SCALE GENOMIC DNA]</scope>
    <source>
        <strain evidence="11 12">HY14</strain>
    </source>
</reference>
<dbReference type="EMBL" id="VSIY01000015">
    <property type="protein sequence ID" value="TYB77893.1"/>
    <property type="molecule type" value="Genomic_DNA"/>
</dbReference>
<evidence type="ECO:0000256" key="2">
    <source>
        <dbReference type="ARBA" id="ARBA00004162"/>
    </source>
</evidence>
<comment type="caution">
    <text evidence="11">The sequence shown here is derived from an EMBL/GenBank/DDBJ whole genome shotgun (WGS) entry which is preliminary data.</text>
</comment>
<keyword evidence="11" id="KW-0969">Cilium</keyword>
<accession>A0A5D0R8X5</accession>
<dbReference type="InterPro" id="IPR005503">
    <property type="entry name" value="FliL"/>
</dbReference>
<evidence type="ECO:0000256" key="1">
    <source>
        <dbReference type="ARBA" id="ARBA00002254"/>
    </source>
</evidence>
<comment type="function">
    <text evidence="1 10">Controls the rotational direction of flagella during chemotaxis.</text>
</comment>
<gene>
    <name evidence="11" type="ORF">FVF75_16780</name>
</gene>
<dbReference type="GO" id="GO:0071973">
    <property type="term" value="P:bacterial-type flagellum-dependent cell motility"/>
    <property type="evidence" value="ECO:0007669"/>
    <property type="project" value="InterPro"/>
</dbReference>
<keyword evidence="9 10" id="KW-0472">Membrane</keyword>
<evidence type="ECO:0000256" key="4">
    <source>
        <dbReference type="ARBA" id="ARBA00022475"/>
    </source>
</evidence>
<dbReference type="GO" id="GO:0005886">
    <property type="term" value="C:plasma membrane"/>
    <property type="evidence" value="ECO:0007669"/>
    <property type="project" value="UniProtKB-SubCell"/>
</dbReference>
<keyword evidence="7 10" id="KW-0283">Flagellar rotation</keyword>
<dbReference type="AlphaFoldDB" id="A0A5D0R8X5"/>
<sequence>MMAKLLPLILALLGLAAGGGAGFLLRPDPAPPLADAVNPCGDATAPVAALPVDSGHGDEGTGGTDFVKINNQFVIPVVHDTDIAALVVMSLSLEVVSGQTEAIYQREPKLRDVFLQVLFDHANAGGFDGVFTQLGRMDSLRAALTEVAQGAVGPQVVDVLITDLARQDL</sequence>
<protein>
    <recommendedName>
        <fullName evidence="10">Flagellar protein FliL</fullName>
    </recommendedName>
</protein>
<evidence type="ECO:0000256" key="6">
    <source>
        <dbReference type="ARBA" id="ARBA00022692"/>
    </source>
</evidence>
<comment type="similarity">
    <text evidence="3 10">Belongs to the FliL family.</text>
</comment>
<evidence type="ECO:0000256" key="9">
    <source>
        <dbReference type="ARBA" id="ARBA00023136"/>
    </source>
</evidence>
<dbReference type="GO" id="GO:0006935">
    <property type="term" value="P:chemotaxis"/>
    <property type="evidence" value="ECO:0007669"/>
    <property type="project" value="UniProtKB-KW"/>
</dbReference>
<keyword evidence="11" id="KW-0966">Cell projection</keyword>
<evidence type="ECO:0000256" key="10">
    <source>
        <dbReference type="RuleBase" id="RU364125"/>
    </source>
</evidence>
<name>A0A5D0R8X5_9RHOB</name>
<keyword evidence="11" id="KW-0282">Flagellum</keyword>
<evidence type="ECO:0000256" key="3">
    <source>
        <dbReference type="ARBA" id="ARBA00008281"/>
    </source>
</evidence>
<dbReference type="GO" id="GO:0009425">
    <property type="term" value="C:bacterial-type flagellum basal body"/>
    <property type="evidence" value="ECO:0007669"/>
    <property type="project" value="InterPro"/>
</dbReference>
<proteinExistence type="inferred from homology"/>
<evidence type="ECO:0000256" key="7">
    <source>
        <dbReference type="ARBA" id="ARBA00022779"/>
    </source>
</evidence>
<keyword evidence="4" id="KW-1003">Cell membrane</keyword>
<evidence type="ECO:0000313" key="12">
    <source>
        <dbReference type="Proteomes" id="UP000322080"/>
    </source>
</evidence>
<keyword evidence="8" id="KW-1133">Transmembrane helix</keyword>
<comment type="subcellular location">
    <subcellularLocation>
        <location evidence="10">Cell inner membrane</location>
    </subcellularLocation>
    <subcellularLocation>
        <location evidence="2">Cell membrane</location>
        <topology evidence="2">Single-pass membrane protein</topology>
    </subcellularLocation>
</comment>